<proteinExistence type="predicted"/>
<organism evidence="4 5">
    <name type="scientific">Grifola frondosa</name>
    <name type="common">Maitake</name>
    <name type="synonym">Polyporus frondosus</name>
    <dbReference type="NCBI Taxonomy" id="5627"/>
    <lineage>
        <taxon>Eukaryota</taxon>
        <taxon>Fungi</taxon>
        <taxon>Dikarya</taxon>
        <taxon>Basidiomycota</taxon>
        <taxon>Agaricomycotina</taxon>
        <taxon>Agaricomycetes</taxon>
        <taxon>Polyporales</taxon>
        <taxon>Grifolaceae</taxon>
        <taxon>Grifola</taxon>
    </lineage>
</organism>
<comment type="caution">
    <text evidence="4">The sequence shown here is derived from an EMBL/GenBank/DDBJ whole genome shotgun (WGS) entry which is preliminary data.</text>
</comment>
<protein>
    <submittedName>
        <fullName evidence="4">Uncharacterized protein</fullName>
    </submittedName>
</protein>
<dbReference type="OrthoDB" id="2756573at2759"/>
<evidence type="ECO:0000256" key="2">
    <source>
        <dbReference type="SAM" id="Phobius"/>
    </source>
</evidence>
<feature type="region of interest" description="Disordered" evidence="1">
    <location>
        <begin position="165"/>
        <end position="208"/>
    </location>
</feature>
<evidence type="ECO:0000256" key="3">
    <source>
        <dbReference type="SAM" id="SignalP"/>
    </source>
</evidence>
<dbReference type="EMBL" id="LUGG01000007">
    <property type="protein sequence ID" value="OBZ73195.1"/>
    <property type="molecule type" value="Genomic_DNA"/>
</dbReference>
<feature type="compositionally biased region" description="Acidic residues" evidence="1">
    <location>
        <begin position="238"/>
        <end position="255"/>
    </location>
</feature>
<reference evidence="4 5" key="1">
    <citation type="submission" date="2016-03" db="EMBL/GenBank/DDBJ databases">
        <title>Whole genome sequencing of Grifola frondosa 9006-11.</title>
        <authorList>
            <person name="Min B."/>
            <person name="Park H."/>
            <person name="Kim J.-G."/>
            <person name="Cho H."/>
            <person name="Oh Y.-L."/>
            <person name="Kong W.-S."/>
            <person name="Choi I.-G."/>
        </authorList>
    </citation>
    <scope>NUCLEOTIDE SEQUENCE [LARGE SCALE GENOMIC DNA]</scope>
    <source>
        <strain evidence="4 5">9006-11</strain>
    </source>
</reference>
<keyword evidence="2" id="KW-0472">Membrane</keyword>
<dbReference type="AlphaFoldDB" id="A0A1C7M8G2"/>
<feature type="signal peptide" evidence="3">
    <location>
        <begin position="1"/>
        <end position="23"/>
    </location>
</feature>
<dbReference type="Proteomes" id="UP000092993">
    <property type="component" value="Unassembled WGS sequence"/>
</dbReference>
<keyword evidence="2" id="KW-1133">Transmembrane helix</keyword>
<sequence length="255" mass="28037">MSGSQWKVAALTFVLLLVPVAHNIYNYAVTDFIAQPPPTYCQAVPNMTPKRKKLVIVTRGAMLVGDVLVIIVTWMKTYRTVRLTADVGIRVSFSRLLFRDGASILPFAAARLSSMLTPMARAGAIYFIVMSFLNAFQIVVTFVETRASFPADLLFSRTLTTPQHHGDPDLALHPEPARRDSAPPAPLRATPARRSARRSILRGTSTRWGPPRLHAVRARRGWSAYGRWESESGGSVDADTDADADTDMVSDVEGV</sequence>
<gene>
    <name evidence="4" type="ORF">A0H81_07323</name>
</gene>
<keyword evidence="3" id="KW-0732">Signal</keyword>
<keyword evidence="2" id="KW-0812">Transmembrane</keyword>
<evidence type="ECO:0000256" key="1">
    <source>
        <dbReference type="SAM" id="MobiDB-lite"/>
    </source>
</evidence>
<feature type="chain" id="PRO_5008888987" evidence="3">
    <location>
        <begin position="24"/>
        <end position="255"/>
    </location>
</feature>
<feature type="compositionally biased region" description="Basic and acidic residues" evidence="1">
    <location>
        <begin position="165"/>
        <end position="181"/>
    </location>
</feature>
<feature type="transmembrane region" description="Helical" evidence="2">
    <location>
        <begin position="54"/>
        <end position="75"/>
    </location>
</feature>
<feature type="transmembrane region" description="Helical" evidence="2">
    <location>
        <begin position="123"/>
        <end position="143"/>
    </location>
</feature>
<feature type="region of interest" description="Disordered" evidence="1">
    <location>
        <begin position="227"/>
        <end position="255"/>
    </location>
</feature>
<accession>A0A1C7M8G2</accession>
<name>A0A1C7M8G2_GRIFR</name>
<evidence type="ECO:0000313" key="4">
    <source>
        <dbReference type="EMBL" id="OBZ73195.1"/>
    </source>
</evidence>
<keyword evidence="5" id="KW-1185">Reference proteome</keyword>
<evidence type="ECO:0000313" key="5">
    <source>
        <dbReference type="Proteomes" id="UP000092993"/>
    </source>
</evidence>